<dbReference type="Proteomes" id="UP000276133">
    <property type="component" value="Unassembled WGS sequence"/>
</dbReference>
<reference evidence="1 2" key="1">
    <citation type="journal article" date="2018" name="Sci. Rep.">
        <title>Genomic signatures of local adaptation to the degree of environmental predictability in rotifers.</title>
        <authorList>
            <person name="Franch-Gras L."/>
            <person name="Hahn C."/>
            <person name="Garcia-Roger E.M."/>
            <person name="Carmona M.J."/>
            <person name="Serra M."/>
            <person name="Gomez A."/>
        </authorList>
    </citation>
    <scope>NUCLEOTIDE SEQUENCE [LARGE SCALE GENOMIC DNA]</scope>
    <source>
        <strain evidence="1">HYR1</strain>
    </source>
</reference>
<name>A0A3M7RMF3_BRAPC</name>
<gene>
    <name evidence="1" type="ORF">BpHYR1_002597</name>
</gene>
<evidence type="ECO:0000313" key="2">
    <source>
        <dbReference type="Proteomes" id="UP000276133"/>
    </source>
</evidence>
<protein>
    <submittedName>
        <fullName evidence="1">Uncharacterized protein</fullName>
    </submittedName>
</protein>
<accession>A0A3M7RMF3</accession>
<comment type="caution">
    <text evidence="1">The sequence shown here is derived from an EMBL/GenBank/DDBJ whole genome shotgun (WGS) entry which is preliminary data.</text>
</comment>
<dbReference type="EMBL" id="REGN01003061">
    <property type="protein sequence ID" value="RNA24716.1"/>
    <property type="molecule type" value="Genomic_DNA"/>
</dbReference>
<organism evidence="1 2">
    <name type="scientific">Brachionus plicatilis</name>
    <name type="common">Marine rotifer</name>
    <name type="synonym">Brachionus muelleri</name>
    <dbReference type="NCBI Taxonomy" id="10195"/>
    <lineage>
        <taxon>Eukaryota</taxon>
        <taxon>Metazoa</taxon>
        <taxon>Spiralia</taxon>
        <taxon>Gnathifera</taxon>
        <taxon>Rotifera</taxon>
        <taxon>Eurotatoria</taxon>
        <taxon>Monogononta</taxon>
        <taxon>Pseudotrocha</taxon>
        <taxon>Ploima</taxon>
        <taxon>Brachionidae</taxon>
        <taxon>Brachionus</taxon>
    </lineage>
</organism>
<sequence>MYTIFRIIHKNKNYELEERNRLICVKNFKKKSSTTPNEVKKPRISDSGEGCFKALGNVLRALSNG</sequence>
<keyword evidence="2" id="KW-1185">Reference proteome</keyword>
<dbReference type="AlphaFoldDB" id="A0A3M7RMF3"/>
<evidence type="ECO:0000313" key="1">
    <source>
        <dbReference type="EMBL" id="RNA24716.1"/>
    </source>
</evidence>
<feature type="non-terminal residue" evidence="1">
    <location>
        <position position="65"/>
    </location>
</feature>
<proteinExistence type="predicted"/>